<comment type="caution">
    <text evidence="15">The sequence shown here is derived from an EMBL/GenBank/DDBJ whole genome shotgun (WGS) entry which is preliminary data.</text>
</comment>
<gene>
    <name evidence="15" type="ORF">ANE_LOCUS3064</name>
</gene>
<reference evidence="15" key="1">
    <citation type="submission" date="2019-07" db="EMBL/GenBank/DDBJ databases">
        <authorList>
            <person name="Dittberner H."/>
        </authorList>
    </citation>
    <scope>NUCLEOTIDE SEQUENCE [LARGE SCALE GENOMIC DNA]</scope>
</reference>
<dbReference type="PROSITE" id="PS50071">
    <property type="entry name" value="HOMEOBOX_2"/>
    <property type="match status" value="1"/>
</dbReference>
<evidence type="ECO:0000256" key="3">
    <source>
        <dbReference type="ARBA" id="ARBA00023015"/>
    </source>
</evidence>
<dbReference type="SUPFAM" id="SSF55961">
    <property type="entry name" value="Bet v1-like"/>
    <property type="match status" value="2"/>
</dbReference>
<dbReference type="EMBL" id="CABITT030000001">
    <property type="protein sequence ID" value="VVA92619.1"/>
    <property type="molecule type" value="Genomic_DNA"/>
</dbReference>
<evidence type="ECO:0000256" key="10">
    <source>
        <dbReference type="RuleBase" id="RU000682"/>
    </source>
</evidence>
<dbReference type="InterPro" id="IPR001356">
    <property type="entry name" value="HD"/>
</dbReference>
<evidence type="ECO:0000256" key="6">
    <source>
        <dbReference type="ARBA" id="ARBA00023155"/>
    </source>
</evidence>
<feature type="DNA-binding region" description="Homeobox" evidence="9">
    <location>
        <begin position="40"/>
        <end position="100"/>
    </location>
</feature>
<dbReference type="PANTHER" id="PTHR45654">
    <property type="entry name" value="HOMEOBOX-LEUCINE ZIPPER PROTEIN MERISTEM L1"/>
    <property type="match status" value="1"/>
</dbReference>
<sequence>MSDGEGDNDILNLSSMERAKDDESDNSGSMSCDDEHVGRRIKRFQRHTTQQTQELETFFKECTPRPNKNQRSELAQRVNLEDRQIKYWFQNRRTQERMHRDSHDNVTLRQEHERLLRDQEQLKEAREARVRNLCNICNMPTYFCEIGIEVQQLKVENAKLKQEIDQLNRILCGPIQLPAGPSAVQPSSSSMISNAPLELDSGGGSSMMNLTSKLLDLAKAAMKELVMLGQSDSPFWRINPGSNRETLNYEEYKSVFNNGIKPPGCVIESSRDTGSVLMTSLALVKTLMDLNKWVDVFAPIVHVATSRKVISTGPSGARNDSLQLIKAEFIVPSPLVPKREVKFLRYCKLLQKGVWVVVDVTPTNRNRNLLSYGGSARLPSGLIIKDMGNDYSMVTSESYFNPISWFTFGCMVTWIEQMAYDESHIHQLYQPLIGSGIGLGAKRWLKTLQRHCQILSTLWNLNMTQGFSGMSAKGRAEIVKLAQRMTLNYHLGISDSSVSKWESIQVENERQNMRLVIRKKVNEPGELTGVVLSAATSVRFPVSQQKMFHFLSNQNFRNQWDILAHDTSMEEKDRIQIANRHGNYVSLLQIVENGMLVLQEIWNDTSGALVVYAPVDDNSMEEVMMGGDSDFVHLLPSGFSILPDRETGSDRGKDKTSGACLLTLGFQFLVSSKPTSEVTQSFVKMVEGLLDCTIGNIKSGLQRET</sequence>
<keyword evidence="6 9" id="KW-0371">Homeobox</keyword>
<dbReference type="Proteomes" id="UP000489600">
    <property type="component" value="Unassembled WGS sequence"/>
</dbReference>
<keyword evidence="3" id="KW-0805">Transcription regulation</keyword>
<dbReference type="Pfam" id="PF01852">
    <property type="entry name" value="START"/>
    <property type="match status" value="1"/>
</dbReference>
<feature type="domain" description="START" evidence="14">
    <location>
        <begin position="207"/>
        <end position="457"/>
    </location>
</feature>
<accession>A0A565AVG6</accession>
<dbReference type="GO" id="GO:0008289">
    <property type="term" value="F:lipid binding"/>
    <property type="evidence" value="ECO:0007669"/>
    <property type="project" value="InterPro"/>
</dbReference>
<evidence type="ECO:0000256" key="11">
    <source>
        <dbReference type="SAM" id="Coils"/>
    </source>
</evidence>
<keyword evidence="16" id="KW-1185">Reference proteome</keyword>
<keyword evidence="7" id="KW-0804">Transcription</keyword>
<evidence type="ECO:0000313" key="15">
    <source>
        <dbReference type="EMBL" id="VVA92619.1"/>
    </source>
</evidence>
<evidence type="ECO:0000256" key="1">
    <source>
        <dbReference type="ARBA" id="ARBA00004123"/>
    </source>
</evidence>
<dbReference type="GO" id="GO:0003677">
    <property type="term" value="F:DNA binding"/>
    <property type="evidence" value="ECO:0007669"/>
    <property type="project" value="UniProtKB-UniRule"/>
</dbReference>
<evidence type="ECO:0000256" key="9">
    <source>
        <dbReference type="PROSITE-ProRule" id="PRU00108"/>
    </source>
</evidence>
<dbReference type="CDD" id="cd00086">
    <property type="entry name" value="homeodomain"/>
    <property type="match status" value="1"/>
</dbReference>
<dbReference type="InterPro" id="IPR057993">
    <property type="entry name" value="HD-Zip_IV_C"/>
</dbReference>
<keyword evidence="4 11" id="KW-0175">Coiled coil</keyword>
<dbReference type="GO" id="GO:0005634">
    <property type="term" value="C:nucleus"/>
    <property type="evidence" value="ECO:0007669"/>
    <property type="project" value="UniProtKB-SubCell"/>
</dbReference>
<dbReference type="PANTHER" id="PTHR45654:SF42">
    <property type="entry name" value="HOMEOBOX-LEUCINE ZIPPER PROTEIN HDG6"/>
    <property type="match status" value="1"/>
</dbReference>
<evidence type="ECO:0000256" key="5">
    <source>
        <dbReference type="ARBA" id="ARBA00023125"/>
    </source>
</evidence>
<dbReference type="Pfam" id="PF00046">
    <property type="entry name" value="Homeodomain"/>
    <property type="match status" value="1"/>
</dbReference>
<comment type="similarity">
    <text evidence="2">Belongs to the HD-ZIP homeobox family. Class IV subfamily.</text>
</comment>
<dbReference type="InterPro" id="IPR042160">
    <property type="entry name" value="HD-Zip_IV"/>
</dbReference>
<dbReference type="InterPro" id="IPR002913">
    <property type="entry name" value="START_lipid-bd_dom"/>
</dbReference>
<protein>
    <recommendedName>
        <fullName evidence="17">Homeobox domain-containing protein</fullName>
    </recommendedName>
</protein>
<name>A0A565AVG6_9BRAS</name>
<dbReference type="Pfam" id="PF25797">
    <property type="entry name" value="PDF2_C"/>
    <property type="match status" value="1"/>
</dbReference>
<evidence type="ECO:0000259" key="14">
    <source>
        <dbReference type="PROSITE" id="PS50848"/>
    </source>
</evidence>
<evidence type="ECO:0000256" key="8">
    <source>
        <dbReference type="ARBA" id="ARBA00023242"/>
    </source>
</evidence>
<keyword evidence="5 9" id="KW-0238">DNA-binding</keyword>
<dbReference type="AlphaFoldDB" id="A0A565AVG6"/>
<keyword evidence="8 9" id="KW-0539">Nucleus</keyword>
<evidence type="ECO:0000313" key="16">
    <source>
        <dbReference type="Proteomes" id="UP000489600"/>
    </source>
</evidence>
<feature type="domain" description="Homeobox" evidence="13">
    <location>
        <begin position="38"/>
        <end position="99"/>
    </location>
</feature>
<evidence type="ECO:0000259" key="13">
    <source>
        <dbReference type="PROSITE" id="PS50071"/>
    </source>
</evidence>
<dbReference type="Gene3D" id="1.10.10.60">
    <property type="entry name" value="Homeodomain-like"/>
    <property type="match status" value="1"/>
</dbReference>
<comment type="subcellular location">
    <subcellularLocation>
        <location evidence="1 9 10">Nucleus</location>
    </subcellularLocation>
</comment>
<dbReference type="SMART" id="SM00389">
    <property type="entry name" value="HOX"/>
    <property type="match status" value="1"/>
</dbReference>
<organism evidence="15 16">
    <name type="scientific">Arabis nemorensis</name>
    <dbReference type="NCBI Taxonomy" id="586526"/>
    <lineage>
        <taxon>Eukaryota</taxon>
        <taxon>Viridiplantae</taxon>
        <taxon>Streptophyta</taxon>
        <taxon>Embryophyta</taxon>
        <taxon>Tracheophyta</taxon>
        <taxon>Spermatophyta</taxon>
        <taxon>Magnoliopsida</taxon>
        <taxon>eudicotyledons</taxon>
        <taxon>Gunneridae</taxon>
        <taxon>Pentapetalae</taxon>
        <taxon>rosids</taxon>
        <taxon>malvids</taxon>
        <taxon>Brassicales</taxon>
        <taxon>Brassicaceae</taxon>
        <taxon>Arabideae</taxon>
        <taxon>Arabis</taxon>
    </lineage>
</organism>
<feature type="region of interest" description="Disordered" evidence="12">
    <location>
        <begin position="1"/>
        <end position="36"/>
    </location>
</feature>
<dbReference type="OrthoDB" id="6159439at2759"/>
<evidence type="ECO:0000256" key="12">
    <source>
        <dbReference type="SAM" id="MobiDB-lite"/>
    </source>
</evidence>
<proteinExistence type="inferred from homology"/>
<evidence type="ECO:0000256" key="4">
    <source>
        <dbReference type="ARBA" id="ARBA00023054"/>
    </source>
</evidence>
<feature type="coiled-coil region" evidence="11">
    <location>
        <begin position="105"/>
        <end position="170"/>
    </location>
</feature>
<dbReference type="PROSITE" id="PS50848">
    <property type="entry name" value="START"/>
    <property type="match status" value="1"/>
</dbReference>
<dbReference type="SMART" id="SM00234">
    <property type="entry name" value="START"/>
    <property type="match status" value="1"/>
</dbReference>
<evidence type="ECO:0008006" key="17">
    <source>
        <dbReference type="Google" id="ProtNLM"/>
    </source>
</evidence>
<evidence type="ECO:0000256" key="2">
    <source>
        <dbReference type="ARBA" id="ARBA00006789"/>
    </source>
</evidence>
<dbReference type="CDD" id="cd08875">
    <property type="entry name" value="START_ArGLABRA2_like"/>
    <property type="match status" value="1"/>
</dbReference>
<dbReference type="InterPro" id="IPR009057">
    <property type="entry name" value="Homeodomain-like_sf"/>
</dbReference>
<evidence type="ECO:0000256" key="7">
    <source>
        <dbReference type="ARBA" id="ARBA00023163"/>
    </source>
</evidence>
<dbReference type="SUPFAM" id="SSF46689">
    <property type="entry name" value="Homeodomain-like"/>
    <property type="match status" value="1"/>
</dbReference>